<feature type="domain" description="AntA/AntB antirepressor" evidence="2">
    <location>
        <begin position="17"/>
        <end position="88"/>
    </location>
</feature>
<evidence type="ECO:0000259" key="2">
    <source>
        <dbReference type="Pfam" id="PF08346"/>
    </source>
</evidence>
<dbReference type="OrthoDB" id="9812611at2"/>
<evidence type="ECO:0000259" key="1">
    <source>
        <dbReference type="Pfam" id="PF03374"/>
    </source>
</evidence>
<evidence type="ECO:0000313" key="3">
    <source>
        <dbReference type="EMBL" id="SFC65653.1"/>
    </source>
</evidence>
<dbReference type="Pfam" id="PF03374">
    <property type="entry name" value="ANT"/>
    <property type="match status" value="1"/>
</dbReference>
<reference evidence="3 4" key="1">
    <citation type="submission" date="2016-10" db="EMBL/GenBank/DDBJ databases">
        <authorList>
            <person name="de Groot N.N."/>
        </authorList>
    </citation>
    <scope>NUCLEOTIDE SEQUENCE [LARGE SCALE GENOMIC DNA]</scope>
    <source>
        <strain evidence="3 4">AR67</strain>
    </source>
</reference>
<dbReference type="EMBL" id="FOKQ01000017">
    <property type="protein sequence ID" value="SFC65653.1"/>
    <property type="molecule type" value="Genomic_DNA"/>
</dbReference>
<protein>
    <submittedName>
        <fullName evidence="3">Anti-repressor protein</fullName>
    </submittedName>
</protein>
<feature type="domain" description="Antirepressor protein C-terminal" evidence="1">
    <location>
        <begin position="142"/>
        <end position="245"/>
    </location>
</feature>
<evidence type="ECO:0000313" key="4">
    <source>
        <dbReference type="Proteomes" id="UP000182192"/>
    </source>
</evidence>
<dbReference type="GO" id="GO:0003677">
    <property type="term" value="F:DNA binding"/>
    <property type="evidence" value="ECO:0007669"/>
    <property type="project" value="InterPro"/>
</dbReference>
<dbReference type="InterPro" id="IPR005039">
    <property type="entry name" value="Ant_C"/>
</dbReference>
<accession>A0A1I1L5E8</accession>
<dbReference type="InterPro" id="IPR013557">
    <property type="entry name" value="AntA/B_antirep"/>
</dbReference>
<name>A0A1I1L5E8_RUMAL</name>
<sequence length="257" mass="29906">MNEITIAVKYDNDKPTVSGRELYQALLVKTPYTMWFPRMCEYGFGENIDYFTDHKNVIREDGREMPQKQIDHILTIDMAKELCMIQRTEIGKRCREYFLNLERQWNSPDAVMARALQIADQKLELAKQQNGSLIETTAVQAKQIEEMKPKANYYDVVLNSAGLMPISTIAKDYGKSAVWLNKWLHEHGIQYKMGTVWLLYQKYADRGYVQSKTFTVLDSNGDSIAKPNTQWTQRGRLFIYEQLKKEGILPLIEQDDS</sequence>
<organism evidence="3 4">
    <name type="scientific">Ruminococcus albus</name>
    <dbReference type="NCBI Taxonomy" id="1264"/>
    <lineage>
        <taxon>Bacteria</taxon>
        <taxon>Bacillati</taxon>
        <taxon>Bacillota</taxon>
        <taxon>Clostridia</taxon>
        <taxon>Eubacteriales</taxon>
        <taxon>Oscillospiraceae</taxon>
        <taxon>Ruminococcus</taxon>
    </lineage>
</organism>
<proteinExistence type="predicted"/>
<gene>
    <name evidence="3" type="ORF">SAMN02910406_02121</name>
</gene>
<dbReference type="Pfam" id="PF08346">
    <property type="entry name" value="AntA"/>
    <property type="match status" value="1"/>
</dbReference>
<dbReference type="AlphaFoldDB" id="A0A1I1L5E8"/>
<dbReference type="Proteomes" id="UP000182192">
    <property type="component" value="Unassembled WGS sequence"/>
</dbReference>
<dbReference type="RefSeq" id="WP_074961661.1">
    <property type="nucleotide sequence ID" value="NZ_FOKQ01000017.1"/>
</dbReference>